<dbReference type="PROSITE" id="PS51186">
    <property type="entry name" value="GNAT"/>
    <property type="match status" value="1"/>
</dbReference>
<evidence type="ECO:0000259" key="1">
    <source>
        <dbReference type="PROSITE" id="PS51186"/>
    </source>
</evidence>
<evidence type="ECO:0000313" key="2">
    <source>
        <dbReference type="EMBL" id="TDQ44184.1"/>
    </source>
</evidence>
<keyword evidence="2" id="KW-0808">Transferase</keyword>
<dbReference type="PANTHER" id="PTHR43792:SF16">
    <property type="entry name" value="N-ACETYLTRANSFERASE DOMAIN-CONTAINING PROTEIN"/>
    <property type="match status" value="1"/>
</dbReference>
<dbReference type="SUPFAM" id="SSF55729">
    <property type="entry name" value="Acyl-CoA N-acyltransferases (Nat)"/>
    <property type="match status" value="1"/>
</dbReference>
<dbReference type="OrthoDB" id="4403558at2"/>
<feature type="domain" description="N-acetyltransferase" evidence="1">
    <location>
        <begin position="22"/>
        <end position="180"/>
    </location>
</feature>
<dbReference type="Gene3D" id="3.40.630.30">
    <property type="match status" value="1"/>
</dbReference>
<dbReference type="AlphaFoldDB" id="A0A4R6ULR6"/>
<dbReference type="CDD" id="cd04301">
    <property type="entry name" value="NAT_SF"/>
    <property type="match status" value="1"/>
</dbReference>
<name>A0A4R6ULR6_9ACTN</name>
<dbReference type="Pfam" id="PF13302">
    <property type="entry name" value="Acetyltransf_3"/>
    <property type="match status" value="1"/>
</dbReference>
<dbReference type="InterPro" id="IPR000182">
    <property type="entry name" value="GNAT_dom"/>
</dbReference>
<organism evidence="2 3">
    <name type="scientific">Actinorugispora endophytica</name>
    <dbReference type="NCBI Taxonomy" id="1605990"/>
    <lineage>
        <taxon>Bacteria</taxon>
        <taxon>Bacillati</taxon>
        <taxon>Actinomycetota</taxon>
        <taxon>Actinomycetes</taxon>
        <taxon>Streptosporangiales</taxon>
        <taxon>Nocardiopsidaceae</taxon>
        <taxon>Actinorugispora</taxon>
    </lineage>
</organism>
<comment type="caution">
    <text evidence="2">The sequence shown here is derived from an EMBL/GenBank/DDBJ whole genome shotgun (WGS) entry which is preliminary data.</text>
</comment>
<dbReference type="InterPro" id="IPR016181">
    <property type="entry name" value="Acyl_CoA_acyltransferase"/>
</dbReference>
<dbReference type="PANTHER" id="PTHR43792">
    <property type="entry name" value="GNAT FAMILY, PUTATIVE (AFU_ORTHOLOGUE AFUA_3G00765)-RELATED-RELATED"/>
    <property type="match status" value="1"/>
</dbReference>
<gene>
    <name evidence="2" type="ORF">EV190_13721</name>
</gene>
<evidence type="ECO:0000313" key="3">
    <source>
        <dbReference type="Proteomes" id="UP000295281"/>
    </source>
</evidence>
<dbReference type="InterPro" id="IPR051531">
    <property type="entry name" value="N-acetyltransferase"/>
</dbReference>
<reference evidence="2 3" key="1">
    <citation type="submission" date="2019-03" db="EMBL/GenBank/DDBJ databases">
        <title>Genomic Encyclopedia of Type Strains, Phase IV (KMG-IV): sequencing the most valuable type-strain genomes for metagenomic binning, comparative biology and taxonomic classification.</title>
        <authorList>
            <person name="Goeker M."/>
        </authorList>
    </citation>
    <scope>NUCLEOTIDE SEQUENCE [LARGE SCALE GENOMIC DNA]</scope>
    <source>
        <strain evidence="2 3">DSM 46770</strain>
    </source>
</reference>
<keyword evidence="3" id="KW-1185">Reference proteome</keyword>
<proteinExistence type="predicted"/>
<dbReference type="GO" id="GO:0016747">
    <property type="term" value="F:acyltransferase activity, transferring groups other than amino-acyl groups"/>
    <property type="evidence" value="ECO:0007669"/>
    <property type="project" value="InterPro"/>
</dbReference>
<dbReference type="EMBL" id="SNYN01000037">
    <property type="protein sequence ID" value="TDQ44184.1"/>
    <property type="molecule type" value="Genomic_DNA"/>
</dbReference>
<dbReference type="RefSeq" id="WP_133743674.1">
    <property type="nucleotide sequence ID" value="NZ_SNYN01000037.1"/>
</dbReference>
<sequence>MTTRSGRRRRGVEAEPIHTPRLDLEPLRADDAHEMAAVLSDPGLYRHIGGDPPGEDRLRARYETLLEGSDEPGVSWCNWTMRRSDDGRAVGTVQATVGPDLGGPRAVIAWMVGAPWQRRGYAAEAATALIGWLHTRGVQTITAHIDPRNEPSAAVARRVGLTPTDTEYHGETVWTDRPAPRR</sequence>
<protein>
    <submittedName>
        <fullName evidence="2">RimJ/RimL family protein N-acetyltransferase</fullName>
    </submittedName>
</protein>
<accession>A0A4R6ULR6</accession>
<dbReference type="Proteomes" id="UP000295281">
    <property type="component" value="Unassembled WGS sequence"/>
</dbReference>